<comment type="caution">
    <text evidence="1">The sequence shown here is derived from an EMBL/GenBank/DDBJ whole genome shotgun (WGS) entry which is preliminary data.</text>
</comment>
<accession>A0ACB7TAI1</accession>
<protein>
    <submittedName>
        <fullName evidence="1">Uncharacterized protein</fullName>
    </submittedName>
</protein>
<keyword evidence="2" id="KW-1185">Reference proteome</keyword>
<reference evidence="1" key="1">
    <citation type="submission" date="2020-05" db="EMBL/GenBank/DDBJ databases">
        <title>Large-scale comparative analyses of tick genomes elucidate their genetic diversity and vector capacities.</title>
        <authorList>
            <person name="Jia N."/>
            <person name="Wang J."/>
            <person name="Shi W."/>
            <person name="Du L."/>
            <person name="Sun Y."/>
            <person name="Zhan W."/>
            <person name="Jiang J."/>
            <person name="Wang Q."/>
            <person name="Zhang B."/>
            <person name="Ji P."/>
            <person name="Sakyi L.B."/>
            <person name="Cui X."/>
            <person name="Yuan T."/>
            <person name="Jiang B."/>
            <person name="Yang W."/>
            <person name="Lam T.T.-Y."/>
            <person name="Chang Q."/>
            <person name="Ding S."/>
            <person name="Wang X."/>
            <person name="Zhu J."/>
            <person name="Ruan X."/>
            <person name="Zhao L."/>
            <person name="Wei J."/>
            <person name="Que T."/>
            <person name="Du C."/>
            <person name="Cheng J."/>
            <person name="Dai P."/>
            <person name="Han X."/>
            <person name="Huang E."/>
            <person name="Gao Y."/>
            <person name="Liu J."/>
            <person name="Shao H."/>
            <person name="Ye R."/>
            <person name="Li L."/>
            <person name="Wei W."/>
            <person name="Wang X."/>
            <person name="Wang C."/>
            <person name="Yang T."/>
            <person name="Huo Q."/>
            <person name="Li W."/>
            <person name="Guo W."/>
            <person name="Chen H."/>
            <person name="Zhou L."/>
            <person name="Ni X."/>
            <person name="Tian J."/>
            <person name="Zhou Y."/>
            <person name="Sheng Y."/>
            <person name="Liu T."/>
            <person name="Pan Y."/>
            <person name="Xia L."/>
            <person name="Li J."/>
            <person name="Zhao F."/>
            <person name="Cao W."/>
        </authorList>
    </citation>
    <scope>NUCLEOTIDE SEQUENCE</scope>
    <source>
        <strain evidence="1">Hyas-2018</strain>
    </source>
</reference>
<proteinExistence type="predicted"/>
<evidence type="ECO:0000313" key="2">
    <source>
        <dbReference type="Proteomes" id="UP000821845"/>
    </source>
</evidence>
<organism evidence="1 2">
    <name type="scientific">Hyalomma asiaticum</name>
    <name type="common">Tick</name>
    <dbReference type="NCBI Taxonomy" id="266040"/>
    <lineage>
        <taxon>Eukaryota</taxon>
        <taxon>Metazoa</taxon>
        <taxon>Ecdysozoa</taxon>
        <taxon>Arthropoda</taxon>
        <taxon>Chelicerata</taxon>
        <taxon>Arachnida</taxon>
        <taxon>Acari</taxon>
        <taxon>Parasitiformes</taxon>
        <taxon>Ixodida</taxon>
        <taxon>Ixodoidea</taxon>
        <taxon>Ixodidae</taxon>
        <taxon>Hyalomminae</taxon>
        <taxon>Hyalomma</taxon>
    </lineage>
</organism>
<name>A0ACB7TAI1_HYAAI</name>
<evidence type="ECO:0000313" key="1">
    <source>
        <dbReference type="EMBL" id="KAH6943131.1"/>
    </source>
</evidence>
<gene>
    <name evidence="1" type="ORF">HPB50_016035</name>
</gene>
<dbReference type="EMBL" id="CM023490">
    <property type="protein sequence ID" value="KAH6943131.1"/>
    <property type="molecule type" value="Genomic_DNA"/>
</dbReference>
<dbReference type="Proteomes" id="UP000821845">
    <property type="component" value="Chromosome 10"/>
</dbReference>
<sequence length="284" mass="31469">MFKKPEATDSKASIEDDLAAELSELKESKDKARRFQKVKTDVAGNFFVTTTVDDPGRLVTTIFEDLKAKHEQRSRFIQRLLPVQTTCKAHLDTMKKTVETVLASYDDSGSPEVAYLVAGKIRHNSSLQHNPMLQEIVQVVKNAKPLWTGELRKPDLVLMIDVLHNICCISLMPRYLEFRKYNLLEVTKPQPDAEAPKEPSAFTDVPKDEHEAKDKKVEADEKAECEENKKSSETAADDKARGAAEAADSKPDDASSNGGSTDLSTNASEAENVGSQKTEESSKD</sequence>